<feature type="compositionally biased region" description="Acidic residues" evidence="2">
    <location>
        <begin position="172"/>
        <end position="188"/>
    </location>
</feature>
<evidence type="ECO:0000256" key="2">
    <source>
        <dbReference type="SAM" id="MobiDB-lite"/>
    </source>
</evidence>
<evidence type="ECO:0000256" key="1">
    <source>
        <dbReference type="SAM" id="Coils"/>
    </source>
</evidence>
<gene>
    <name evidence="3" type="ORF">L211DRAFT_854230</name>
</gene>
<dbReference type="InParanoid" id="A0A3N4L5Z5"/>
<feature type="compositionally biased region" description="Basic and acidic residues" evidence="2">
    <location>
        <begin position="206"/>
        <end position="227"/>
    </location>
</feature>
<keyword evidence="1" id="KW-0175">Coiled coil</keyword>
<reference evidence="3 4" key="1">
    <citation type="journal article" date="2018" name="Nat. Ecol. Evol.">
        <title>Pezizomycetes genomes reveal the molecular basis of ectomycorrhizal truffle lifestyle.</title>
        <authorList>
            <person name="Murat C."/>
            <person name="Payen T."/>
            <person name="Noel B."/>
            <person name="Kuo A."/>
            <person name="Morin E."/>
            <person name="Chen J."/>
            <person name="Kohler A."/>
            <person name="Krizsan K."/>
            <person name="Balestrini R."/>
            <person name="Da Silva C."/>
            <person name="Montanini B."/>
            <person name="Hainaut M."/>
            <person name="Levati E."/>
            <person name="Barry K.W."/>
            <person name="Belfiori B."/>
            <person name="Cichocki N."/>
            <person name="Clum A."/>
            <person name="Dockter R.B."/>
            <person name="Fauchery L."/>
            <person name="Guy J."/>
            <person name="Iotti M."/>
            <person name="Le Tacon F."/>
            <person name="Lindquist E.A."/>
            <person name="Lipzen A."/>
            <person name="Malagnac F."/>
            <person name="Mello A."/>
            <person name="Molinier V."/>
            <person name="Miyauchi S."/>
            <person name="Poulain J."/>
            <person name="Riccioni C."/>
            <person name="Rubini A."/>
            <person name="Sitrit Y."/>
            <person name="Splivallo R."/>
            <person name="Traeger S."/>
            <person name="Wang M."/>
            <person name="Zifcakova L."/>
            <person name="Wipf D."/>
            <person name="Zambonelli A."/>
            <person name="Paolocci F."/>
            <person name="Nowrousian M."/>
            <person name="Ottonello S."/>
            <person name="Baldrian P."/>
            <person name="Spatafora J.W."/>
            <person name="Henrissat B."/>
            <person name="Nagy L.G."/>
            <person name="Aury J.M."/>
            <person name="Wincker P."/>
            <person name="Grigoriev I.V."/>
            <person name="Bonfante P."/>
            <person name="Martin F.M."/>
        </authorList>
    </citation>
    <scope>NUCLEOTIDE SEQUENCE [LARGE SCALE GENOMIC DNA]</scope>
    <source>
        <strain evidence="3 4">ATCC MYA-4762</strain>
    </source>
</reference>
<accession>A0A3N4L5Z5</accession>
<proteinExistence type="predicted"/>
<dbReference type="AlphaFoldDB" id="A0A3N4L5Z5"/>
<evidence type="ECO:0000313" key="3">
    <source>
        <dbReference type="EMBL" id="RPB18320.1"/>
    </source>
</evidence>
<protein>
    <submittedName>
        <fullName evidence="3">Uncharacterized protein</fullName>
    </submittedName>
</protein>
<evidence type="ECO:0000313" key="4">
    <source>
        <dbReference type="Proteomes" id="UP000267821"/>
    </source>
</evidence>
<organism evidence="3 4">
    <name type="scientific">Terfezia boudieri ATCC MYA-4762</name>
    <dbReference type="NCBI Taxonomy" id="1051890"/>
    <lineage>
        <taxon>Eukaryota</taxon>
        <taxon>Fungi</taxon>
        <taxon>Dikarya</taxon>
        <taxon>Ascomycota</taxon>
        <taxon>Pezizomycotina</taxon>
        <taxon>Pezizomycetes</taxon>
        <taxon>Pezizales</taxon>
        <taxon>Pezizaceae</taxon>
        <taxon>Terfezia</taxon>
    </lineage>
</organism>
<feature type="compositionally biased region" description="Basic and acidic residues" evidence="2">
    <location>
        <begin position="149"/>
        <end position="171"/>
    </location>
</feature>
<sequence length="585" mass="65358">MKRRSARKEKGKKAGEVVSLKDLEEQAGLGLVEPAVPRAFMEVATNLFGQALPAWKLDDSQKEWNKEGTQKTIAWADDIEVLDSIEMDRSESSAVIGENRLEGEELRKWAEANPLTIKFTPSGQGKRRREGREELNKSKHAVPELTAEQVEKLTREKVEGAGAERKEAREEKEEDEEMEGEEEEEEGEKETSGTDCQSKAEGQELQVREGCGDGERLDQGKRGKGSWKDLSESALARGNMEFIKLVTVAERVWRENKAVKKGQLAGIERELGEVKKQLVLLAVSLGAGTTNQVAQAKRTLNAQKGRVEEKRRKQEEVKKVERLAAQSRSVRESQERAREECETSIRELVGKDKSRMKAHELIEVGQKLREVEEMKRKVEKEMASLVESSVGKTRQVVAGEVFKVVRVVMGHIQPIDAKGKKELEEVIGKVNNMLRMKGLTEGVTPWTVMASAGNGEFGDESIWEVKKVKEEVDPLMVTGGVGKALVAVFGRTGDILNVWLEDKSSVRLMVLSAPMKVSRGRKGLGEAIQEENKEVKLAKRFPKLWGAARVTGFTLDVADNEEAKKMIRNGTYEERLFIDKQGGSK</sequence>
<dbReference type="EMBL" id="ML121643">
    <property type="protein sequence ID" value="RPB18320.1"/>
    <property type="molecule type" value="Genomic_DNA"/>
</dbReference>
<feature type="region of interest" description="Disordered" evidence="2">
    <location>
        <begin position="117"/>
        <end position="227"/>
    </location>
</feature>
<name>A0A3N4L5Z5_9PEZI</name>
<dbReference type="Proteomes" id="UP000267821">
    <property type="component" value="Unassembled WGS sequence"/>
</dbReference>
<keyword evidence="4" id="KW-1185">Reference proteome</keyword>
<feature type="coiled-coil region" evidence="1">
    <location>
        <begin position="293"/>
        <end position="388"/>
    </location>
</feature>